<sequence>MRSRLLKRASVAAAIDAESDIVPEISLPPRLGFWREEETTGFVLLFLLRG</sequence>
<name>A0A8R7PF09_TRIUA</name>
<evidence type="ECO:0000313" key="1">
    <source>
        <dbReference type="EnsemblPlants" id="TuG1812G0200002890.01.T01.cds454856"/>
    </source>
</evidence>
<organism evidence="1 2">
    <name type="scientific">Triticum urartu</name>
    <name type="common">Red wild einkorn</name>
    <name type="synonym">Crithodium urartu</name>
    <dbReference type="NCBI Taxonomy" id="4572"/>
    <lineage>
        <taxon>Eukaryota</taxon>
        <taxon>Viridiplantae</taxon>
        <taxon>Streptophyta</taxon>
        <taxon>Embryophyta</taxon>
        <taxon>Tracheophyta</taxon>
        <taxon>Spermatophyta</taxon>
        <taxon>Magnoliopsida</taxon>
        <taxon>Liliopsida</taxon>
        <taxon>Poales</taxon>
        <taxon>Poaceae</taxon>
        <taxon>BOP clade</taxon>
        <taxon>Pooideae</taxon>
        <taxon>Triticodae</taxon>
        <taxon>Triticeae</taxon>
        <taxon>Triticinae</taxon>
        <taxon>Triticum</taxon>
    </lineage>
</organism>
<protein>
    <submittedName>
        <fullName evidence="1">Uncharacterized protein</fullName>
    </submittedName>
</protein>
<reference evidence="2" key="1">
    <citation type="journal article" date="2013" name="Nature">
        <title>Draft genome of the wheat A-genome progenitor Triticum urartu.</title>
        <authorList>
            <person name="Ling H.Q."/>
            <person name="Zhao S."/>
            <person name="Liu D."/>
            <person name="Wang J."/>
            <person name="Sun H."/>
            <person name="Zhang C."/>
            <person name="Fan H."/>
            <person name="Li D."/>
            <person name="Dong L."/>
            <person name="Tao Y."/>
            <person name="Gao C."/>
            <person name="Wu H."/>
            <person name="Li Y."/>
            <person name="Cui Y."/>
            <person name="Guo X."/>
            <person name="Zheng S."/>
            <person name="Wang B."/>
            <person name="Yu K."/>
            <person name="Liang Q."/>
            <person name="Yang W."/>
            <person name="Lou X."/>
            <person name="Chen J."/>
            <person name="Feng M."/>
            <person name="Jian J."/>
            <person name="Zhang X."/>
            <person name="Luo G."/>
            <person name="Jiang Y."/>
            <person name="Liu J."/>
            <person name="Wang Z."/>
            <person name="Sha Y."/>
            <person name="Zhang B."/>
            <person name="Wu H."/>
            <person name="Tang D."/>
            <person name="Shen Q."/>
            <person name="Xue P."/>
            <person name="Zou S."/>
            <person name="Wang X."/>
            <person name="Liu X."/>
            <person name="Wang F."/>
            <person name="Yang Y."/>
            <person name="An X."/>
            <person name="Dong Z."/>
            <person name="Zhang K."/>
            <person name="Zhang X."/>
            <person name="Luo M.C."/>
            <person name="Dvorak J."/>
            <person name="Tong Y."/>
            <person name="Wang J."/>
            <person name="Yang H."/>
            <person name="Li Z."/>
            <person name="Wang D."/>
            <person name="Zhang A."/>
            <person name="Wang J."/>
        </authorList>
    </citation>
    <scope>NUCLEOTIDE SEQUENCE</scope>
    <source>
        <strain evidence="2">cv. G1812</strain>
    </source>
</reference>
<dbReference type="AlphaFoldDB" id="A0A8R7PF09"/>
<dbReference type="Gramene" id="TuG1812G0200002890.01.T01">
    <property type="protein sequence ID" value="TuG1812G0200002890.01.T01.cds454856"/>
    <property type="gene ID" value="TuG1812G0200002890.01"/>
</dbReference>
<proteinExistence type="predicted"/>
<reference evidence="1" key="2">
    <citation type="submission" date="2018-03" db="EMBL/GenBank/DDBJ databases">
        <title>The Triticum urartu genome reveals the dynamic nature of wheat genome evolution.</title>
        <authorList>
            <person name="Ling H."/>
            <person name="Ma B."/>
            <person name="Shi X."/>
            <person name="Liu H."/>
            <person name="Dong L."/>
            <person name="Sun H."/>
            <person name="Cao Y."/>
            <person name="Gao Q."/>
            <person name="Zheng S."/>
            <person name="Li Y."/>
            <person name="Yu Y."/>
            <person name="Du H."/>
            <person name="Qi M."/>
            <person name="Li Y."/>
            <person name="Yu H."/>
            <person name="Cui Y."/>
            <person name="Wang N."/>
            <person name="Chen C."/>
            <person name="Wu H."/>
            <person name="Zhao Y."/>
            <person name="Zhang J."/>
            <person name="Li Y."/>
            <person name="Zhou W."/>
            <person name="Zhang B."/>
            <person name="Hu W."/>
            <person name="Eijk M."/>
            <person name="Tang J."/>
            <person name="Witsenboer H."/>
            <person name="Zhao S."/>
            <person name="Li Z."/>
            <person name="Zhang A."/>
            <person name="Wang D."/>
            <person name="Liang C."/>
        </authorList>
    </citation>
    <scope>NUCLEOTIDE SEQUENCE [LARGE SCALE GENOMIC DNA]</scope>
    <source>
        <strain evidence="1">cv. G1812</strain>
    </source>
</reference>
<dbReference type="Proteomes" id="UP000015106">
    <property type="component" value="Chromosome 2"/>
</dbReference>
<evidence type="ECO:0000313" key="2">
    <source>
        <dbReference type="Proteomes" id="UP000015106"/>
    </source>
</evidence>
<dbReference type="EnsemblPlants" id="TuG1812G0200002890.01.T01">
    <property type="protein sequence ID" value="TuG1812G0200002890.01.T01.cds454856"/>
    <property type="gene ID" value="TuG1812G0200002890.01"/>
</dbReference>
<keyword evidence="2" id="KW-1185">Reference proteome</keyword>
<reference evidence="1" key="3">
    <citation type="submission" date="2022-06" db="UniProtKB">
        <authorList>
            <consortium name="EnsemblPlants"/>
        </authorList>
    </citation>
    <scope>IDENTIFICATION</scope>
</reference>
<accession>A0A8R7PF09</accession>